<evidence type="ECO:0000259" key="4">
    <source>
        <dbReference type="Pfam" id="PF00975"/>
    </source>
</evidence>
<dbReference type="GO" id="GO:0008610">
    <property type="term" value="P:lipid biosynthetic process"/>
    <property type="evidence" value="ECO:0007669"/>
    <property type="project" value="TreeGrafter"/>
</dbReference>
<evidence type="ECO:0000313" key="5">
    <source>
        <dbReference type="EMBL" id="MBB5918480.1"/>
    </source>
</evidence>
<sequence>MSSAERDGGTWVRRFHPRTDPRARLVCLAHAGGSASYFHPVSRMVAPEHEVLAVQYPGRQDRRHERRIESVPEMARLVAAELVPWLDRPLYLFGHSMGASVAFEVARLLEDRGAEPAGLFVSGRRAPSRVRTETVHLLDDAGLLAEVRRLNGSDVRVLDDDEMLRAVLPAIRSDYKAAETYRGPAGATVSAPIHAHIGLQDPKVTVAEARAWSEHTTGGFALTTYDGGHFYLGEHAAAVVRSIETVMSA</sequence>
<evidence type="ECO:0000256" key="3">
    <source>
        <dbReference type="ARBA" id="ARBA00024293"/>
    </source>
</evidence>
<dbReference type="Proteomes" id="UP000540412">
    <property type="component" value="Unassembled WGS sequence"/>
</dbReference>
<protein>
    <recommendedName>
        <fullName evidence="2">Thioesterase TesA</fullName>
    </recommendedName>
</protein>
<dbReference type="EMBL" id="JACHIT010000002">
    <property type="protein sequence ID" value="MBB5918480.1"/>
    <property type="molecule type" value="Genomic_DNA"/>
</dbReference>
<accession>A0A7W9UN54</accession>
<name>A0A7W9UN54_9NOCA</name>
<comment type="caution">
    <text evidence="5">The sequence shown here is derived from an EMBL/GenBank/DDBJ whole genome shotgun (WGS) entry which is preliminary data.</text>
</comment>
<dbReference type="Gene3D" id="3.40.50.1820">
    <property type="entry name" value="alpha/beta hydrolase"/>
    <property type="match status" value="1"/>
</dbReference>
<dbReference type="InterPro" id="IPR001031">
    <property type="entry name" value="Thioesterase"/>
</dbReference>
<dbReference type="InterPro" id="IPR012223">
    <property type="entry name" value="TEII"/>
</dbReference>
<comment type="catalytic activity">
    <reaction evidence="3">
        <text>a fatty acyl-CoA + H2O = a fatty acid + CoA + H(+)</text>
        <dbReference type="Rhea" id="RHEA:16781"/>
        <dbReference type="ChEBI" id="CHEBI:15377"/>
        <dbReference type="ChEBI" id="CHEBI:15378"/>
        <dbReference type="ChEBI" id="CHEBI:28868"/>
        <dbReference type="ChEBI" id="CHEBI:57287"/>
        <dbReference type="ChEBI" id="CHEBI:77636"/>
    </reaction>
</comment>
<gene>
    <name evidence="5" type="ORF">BJY24_007392</name>
</gene>
<dbReference type="PANTHER" id="PTHR11487:SF0">
    <property type="entry name" value="S-ACYL FATTY ACID SYNTHASE THIOESTERASE, MEDIUM CHAIN"/>
    <property type="match status" value="1"/>
</dbReference>
<dbReference type="RefSeq" id="WP_040753546.1">
    <property type="nucleotide sequence ID" value="NZ_JACHIT010000002.1"/>
</dbReference>
<comment type="similarity">
    <text evidence="1">Belongs to the thioesterase family.</text>
</comment>
<feature type="domain" description="Thioesterase" evidence="4">
    <location>
        <begin position="24"/>
        <end position="245"/>
    </location>
</feature>
<dbReference type="InterPro" id="IPR029058">
    <property type="entry name" value="AB_hydrolase_fold"/>
</dbReference>
<keyword evidence="6" id="KW-1185">Reference proteome</keyword>
<evidence type="ECO:0000256" key="1">
    <source>
        <dbReference type="ARBA" id="ARBA00007169"/>
    </source>
</evidence>
<dbReference type="PANTHER" id="PTHR11487">
    <property type="entry name" value="THIOESTERASE"/>
    <property type="match status" value="1"/>
</dbReference>
<dbReference type="SUPFAM" id="SSF53474">
    <property type="entry name" value="alpha/beta-Hydrolases"/>
    <property type="match status" value="1"/>
</dbReference>
<dbReference type="Pfam" id="PF00975">
    <property type="entry name" value="Thioesterase"/>
    <property type="match status" value="1"/>
</dbReference>
<dbReference type="AlphaFoldDB" id="A0A7W9UN54"/>
<evidence type="ECO:0000313" key="6">
    <source>
        <dbReference type="Proteomes" id="UP000540412"/>
    </source>
</evidence>
<proteinExistence type="inferred from homology"/>
<organism evidence="5 6">
    <name type="scientific">Nocardia transvalensis</name>
    <dbReference type="NCBI Taxonomy" id="37333"/>
    <lineage>
        <taxon>Bacteria</taxon>
        <taxon>Bacillati</taxon>
        <taxon>Actinomycetota</taxon>
        <taxon>Actinomycetes</taxon>
        <taxon>Mycobacteriales</taxon>
        <taxon>Nocardiaceae</taxon>
        <taxon>Nocardia</taxon>
    </lineage>
</organism>
<evidence type="ECO:0000256" key="2">
    <source>
        <dbReference type="ARBA" id="ARBA00015007"/>
    </source>
</evidence>
<reference evidence="5 6" key="1">
    <citation type="submission" date="2020-08" db="EMBL/GenBank/DDBJ databases">
        <title>Sequencing the genomes of 1000 actinobacteria strains.</title>
        <authorList>
            <person name="Klenk H.-P."/>
        </authorList>
    </citation>
    <scope>NUCLEOTIDE SEQUENCE [LARGE SCALE GENOMIC DNA]</scope>
    <source>
        <strain evidence="5 6">DSM 43582</strain>
    </source>
</reference>